<name>A0A6H0KMR9_9BACE</name>
<evidence type="ECO:0000256" key="1">
    <source>
        <dbReference type="ARBA" id="ARBA00022737"/>
    </source>
</evidence>
<keyword evidence="4" id="KW-1185">Reference proteome</keyword>
<proteinExistence type="predicted"/>
<dbReference type="InterPro" id="IPR013783">
    <property type="entry name" value="Ig-like_fold"/>
</dbReference>
<evidence type="ECO:0000313" key="4">
    <source>
        <dbReference type="Proteomes" id="UP000501780"/>
    </source>
</evidence>
<dbReference type="PANTHER" id="PTHR46708">
    <property type="entry name" value="TENASCIN"/>
    <property type="match status" value="1"/>
</dbReference>
<dbReference type="AlphaFoldDB" id="A0A6H0KMR9"/>
<reference evidence="3 4" key="1">
    <citation type="submission" date="2020-03" db="EMBL/GenBank/DDBJ databases">
        <title>Genomic analysis of Bacteroides faecium CBA7301.</title>
        <authorList>
            <person name="Kim J."/>
            <person name="Roh S.W."/>
        </authorList>
    </citation>
    <scope>NUCLEOTIDE SEQUENCE [LARGE SCALE GENOMIC DNA]</scope>
    <source>
        <strain evidence="3 4">CBA7301</strain>
    </source>
</reference>
<feature type="domain" description="Fibronectin type-III" evidence="2">
    <location>
        <begin position="222"/>
        <end position="317"/>
    </location>
</feature>
<dbReference type="EMBL" id="CP050831">
    <property type="protein sequence ID" value="QIU94499.1"/>
    <property type="molecule type" value="Genomic_DNA"/>
</dbReference>
<dbReference type="CDD" id="cd00063">
    <property type="entry name" value="FN3"/>
    <property type="match status" value="1"/>
</dbReference>
<dbReference type="KEGG" id="bfc:BacF7301_10255"/>
<keyword evidence="1" id="KW-0677">Repeat</keyword>
<gene>
    <name evidence="3" type="ORF">BacF7301_10255</name>
</gene>
<feature type="domain" description="Fibronectin type-III" evidence="2">
    <location>
        <begin position="34"/>
        <end position="125"/>
    </location>
</feature>
<dbReference type="InterPro" id="IPR003961">
    <property type="entry name" value="FN3_dom"/>
</dbReference>
<dbReference type="InterPro" id="IPR036116">
    <property type="entry name" value="FN3_sf"/>
</dbReference>
<organism evidence="3 4">
    <name type="scientific">Bacteroides faecium</name>
    <dbReference type="NCBI Taxonomy" id="2715212"/>
    <lineage>
        <taxon>Bacteria</taxon>
        <taxon>Pseudomonadati</taxon>
        <taxon>Bacteroidota</taxon>
        <taxon>Bacteroidia</taxon>
        <taxon>Bacteroidales</taxon>
        <taxon>Bacteroidaceae</taxon>
        <taxon>Bacteroides</taxon>
    </lineage>
</organism>
<accession>A0A6H0KMR9</accession>
<protein>
    <submittedName>
        <fullName evidence="3">Fibronectin type III domain-containing protein</fullName>
    </submittedName>
</protein>
<evidence type="ECO:0000259" key="2">
    <source>
        <dbReference type="SMART" id="SM00060"/>
    </source>
</evidence>
<feature type="domain" description="Fibronectin type-III" evidence="2">
    <location>
        <begin position="140"/>
        <end position="218"/>
    </location>
</feature>
<sequence length="625" mass="67678">MKKLTHIIKTGVFVLLASLNITSCVDGNDWETVDGNRLFGTTSFSVSPAAITAEVNWDATPKTDYYIIEASLEQMDNDTPMGSASGSIVYGEDKSINKSPYTLTGLQGETTYYLRIKSVATGKESRWIYLEDATFKTDKEEILGTVPSENITEESVLLTWQAGLEVTHVIITAGVENPEQKNITAEEAAAGQKLIDGLLPGTEYTISIYNGEVKRGETTVMTVMPVMVEFSSVQATKTSVTLAWDPEAIQTGTTTVSHYAWCEGNRTPSSSDNYTALTAEQISQGQLEITGFEPSTTYTVALMRGTYVRAMTSFTTSKGIPSNYTKIAVSNVAEWNDALTNEAGVENLALLLTGDIDLSNGTKEIPSSIHSLLIWGADANGEKSGNMPNIKVQGLKFNGTFSQIELYNLHLYNTGTATNNGNYIIDQATGTTGNITNLLMESCKFSATRGIIRIRKEGAGRWDNCTFKNCIFAKVGDYGIFTFDSGALTTFGAISLVQSTLDNTYKIMKSAISDYTINIDQCTIFGAGTTLIEGPSSGTILINISKSLFGGITSQAYNSANSISAAGIAQTEAFRTSNCPFAQNRIFGEMIEGVTDAQLFTNPTDGDFTVLVDEYKAYGDQRWNK</sequence>
<evidence type="ECO:0000313" key="3">
    <source>
        <dbReference type="EMBL" id="QIU94499.1"/>
    </source>
</evidence>
<dbReference type="RefSeq" id="WP_167962485.1">
    <property type="nucleotide sequence ID" value="NZ_CP050831.1"/>
</dbReference>
<dbReference type="Proteomes" id="UP000501780">
    <property type="component" value="Chromosome"/>
</dbReference>
<dbReference type="Gene3D" id="2.60.40.10">
    <property type="entry name" value="Immunoglobulins"/>
    <property type="match status" value="3"/>
</dbReference>
<dbReference type="PANTHER" id="PTHR46708:SF2">
    <property type="entry name" value="FIBRONECTIN TYPE-III DOMAIN-CONTAINING PROTEIN"/>
    <property type="match status" value="1"/>
</dbReference>
<dbReference type="InterPro" id="IPR050991">
    <property type="entry name" value="ECM_Regulatory_Proteins"/>
</dbReference>
<dbReference type="SMART" id="SM00060">
    <property type="entry name" value="FN3"/>
    <property type="match status" value="3"/>
</dbReference>
<dbReference type="SUPFAM" id="SSF49265">
    <property type="entry name" value="Fibronectin type III"/>
    <property type="match status" value="1"/>
</dbReference>